<keyword evidence="1" id="KW-0812">Transmembrane</keyword>
<organism evidence="2 3">
    <name type="scientific">Sinorhizobium chiapasense</name>
    <dbReference type="NCBI Taxonomy" id="501572"/>
    <lineage>
        <taxon>Bacteria</taxon>
        <taxon>Pseudomonadati</taxon>
        <taxon>Pseudomonadota</taxon>
        <taxon>Alphaproteobacteria</taxon>
        <taxon>Hyphomicrobiales</taxon>
        <taxon>Rhizobiaceae</taxon>
        <taxon>Sinorhizobium/Ensifer group</taxon>
        <taxon>Sinorhizobium</taxon>
    </lineage>
</organism>
<protein>
    <recommendedName>
        <fullName evidence="4">Transmembrane protein</fullName>
    </recommendedName>
</protein>
<feature type="transmembrane region" description="Helical" evidence="1">
    <location>
        <begin position="400"/>
        <end position="417"/>
    </location>
</feature>
<dbReference type="EMBL" id="CP133152">
    <property type="protein sequence ID" value="WVT07344.1"/>
    <property type="molecule type" value="Genomic_DNA"/>
</dbReference>
<keyword evidence="1" id="KW-0472">Membrane</keyword>
<evidence type="ECO:0000256" key="1">
    <source>
        <dbReference type="SAM" id="Phobius"/>
    </source>
</evidence>
<reference evidence="2" key="1">
    <citation type="submission" date="2023-08" db="EMBL/GenBank/DDBJ databases">
        <title>Complete genome sequence of Sinorhizobium chiapanecum ITTG S70 isolated from Acaciella angustissima nodules in Chiapas-Mexico.</title>
        <authorList>
            <person name="Rincon-Rosales R."/>
            <person name="Rogel M.A."/>
            <person name="Rincon-Medina C.I."/>
            <person name="Guerrero G."/>
            <person name="Manzano-Gomez L.A."/>
            <person name="Lopez-Lopez A."/>
            <person name="Rincon Molina F.A."/>
            <person name="Martinez-Romero E."/>
        </authorList>
    </citation>
    <scope>NUCLEOTIDE SEQUENCE</scope>
    <source>
        <strain evidence="2">ITTG S70</strain>
        <plasmid evidence="2">pSchITTGS70d</plasmid>
    </source>
</reference>
<name>A0ABZ2BNA6_9HYPH</name>
<dbReference type="Gene3D" id="1.20.210.10">
    <property type="entry name" value="Cytochrome c oxidase-like, subunit I domain"/>
    <property type="match status" value="1"/>
</dbReference>
<keyword evidence="1" id="KW-1133">Transmembrane helix</keyword>
<keyword evidence="3" id="KW-1185">Reference proteome</keyword>
<evidence type="ECO:0000313" key="2">
    <source>
        <dbReference type="EMBL" id="WVT07344.1"/>
    </source>
</evidence>
<feature type="transmembrane region" description="Helical" evidence="1">
    <location>
        <begin position="148"/>
        <end position="168"/>
    </location>
</feature>
<dbReference type="RefSeq" id="WP_331376364.1">
    <property type="nucleotide sequence ID" value="NZ_CP133152.1"/>
</dbReference>
<gene>
    <name evidence="2" type="ORF">RB548_31880</name>
</gene>
<feature type="transmembrane region" description="Helical" evidence="1">
    <location>
        <begin position="188"/>
        <end position="206"/>
    </location>
</feature>
<evidence type="ECO:0000313" key="3">
    <source>
        <dbReference type="Proteomes" id="UP001432360"/>
    </source>
</evidence>
<feature type="transmembrane region" description="Helical" evidence="1">
    <location>
        <begin position="112"/>
        <end position="136"/>
    </location>
</feature>
<geneLocation type="plasmid" evidence="2 3">
    <name>pSchITTGS70d</name>
</geneLocation>
<feature type="transmembrane region" description="Helical" evidence="1">
    <location>
        <begin position="12"/>
        <end position="34"/>
    </location>
</feature>
<feature type="transmembrane region" description="Helical" evidence="1">
    <location>
        <begin position="293"/>
        <end position="314"/>
    </location>
</feature>
<dbReference type="InterPro" id="IPR036927">
    <property type="entry name" value="Cyt_c_oxase-like_su1_sf"/>
</dbReference>
<sequence length="454" mass="48259">MFGATLSRWTMSYFAAALAFLLIGETMMVLGYGYPAAAIEAPETLALVHTIALGWLSLLMAGALLQFVPVLVGRPLCCTHLALPALVLLVAGIGGLVLGFVGLSGSIDLPPIVLPVAAALTIAGFALIGAAFAVTLWRARPLPLTARFVVVGLGALVVTVLLGGNYAFVRGGLAEADAAIALTLEGVSLHAVLGLGGWLTFTTMGVSYRLLTMFMLSPDAERRSSRVVWLSGSGALGLVAGVVPLILAGSPGRLALLVPAACLGVLAVVFYASDIFRIYRERRRREIELNTRASIGAFGALAAATVLFVGLLVTDRMEQGIGSLVYLVAFGWLTGMGLAQLYKIIPFMTWLECYGPALGRTPTPRVQDLVVERRAFGWFRAFYASVLIATLSLSVGAQPLFRLASLCQLVAILVLVLEFTRARRLSNVPASLRLPTGAQRPHLFLPSFQLWRQP</sequence>
<dbReference type="Proteomes" id="UP001432360">
    <property type="component" value="Plasmid pSchITTGS70d"/>
</dbReference>
<accession>A0ABZ2BNA6</accession>
<feature type="transmembrane region" description="Helical" evidence="1">
    <location>
        <begin position="80"/>
        <end position="100"/>
    </location>
</feature>
<feature type="transmembrane region" description="Helical" evidence="1">
    <location>
        <begin position="46"/>
        <end position="68"/>
    </location>
</feature>
<feature type="transmembrane region" description="Helical" evidence="1">
    <location>
        <begin position="375"/>
        <end position="394"/>
    </location>
</feature>
<keyword evidence="2" id="KW-0614">Plasmid</keyword>
<evidence type="ECO:0008006" key="4">
    <source>
        <dbReference type="Google" id="ProtNLM"/>
    </source>
</evidence>
<feature type="transmembrane region" description="Helical" evidence="1">
    <location>
        <begin position="254"/>
        <end position="272"/>
    </location>
</feature>
<feature type="transmembrane region" description="Helical" evidence="1">
    <location>
        <begin position="227"/>
        <end position="248"/>
    </location>
</feature>
<proteinExistence type="predicted"/>
<feature type="transmembrane region" description="Helical" evidence="1">
    <location>
        <begin position="320"/>
        <end position="342"/>
    </location>
</feature>